<dbReference type="OrthoDB" id="9780579at2"/>
<evidence type="ECO:0000313" key="2">
    <source>
        <dbReference type="Proteomes" id="UP000245629"/>
    </source>
</evidence>
<reference evidence="2" key="1">
    <citation type="submission" date="2018-05" db="EMBL/GenBank/DDBJ databases">
        <title>Azospirillum thermophila sp. nov., a novel isolated from hot spring.</title>
        <authorList>
            <person name="Zhao Z."/>
        </authorList>
    </citation>
    <scope>NUCLEOTIDE SEQUENCE [LARGE SCALE GENOMIC DNA]</scope>
    <source>
        <strain evidence="2">CFH 70021</strain>
    </source>
</reference>
<sequence length="196" mass="21904">MAARTELTRADILPMEQYARERAARRKAMVEIKRSRRLAVGPFATLCFENYDTMWQQVHEMLHIEKGGEEQIADELHAYNPLIPKGRELVATLMLEIDDPVRRHALLSRLGGIERHVGIELNGETIAARPEAEVERTTAEGKTSSVHFLHFDFTDAQAAAFRTPGARIVVGITHPDYGHLAVMPEPVRAALAGDFA</sequence>
<dbReference type="Pfam" id="PF12007">
    <property type="entry name" value="DUF3501"/>
    <property type="match status" value="1"/>
</dbReference>
<dbReference type="InterPro" id="IPR021890">
    <property type="entry name" value="DUF3501"/>
</dbReference>
<dbReference type="AlphaFoldDB" id="A0A2S2CNT3"/>
<keyword evidence="2" id="KW-1185">Reference proteome</keyword>
<accession>A0A2S2CNT3</accession>
<name>A0A2S2CNT3_9PROT</name>
<dbReference type="EMBL" id="CP029353">
    <property type="protein sequence ID" value="AWK86030.1"/>
    <property type="molecule type" value="Genomic_DNA"/>
</dbReference>
<protein>
    <submittedName>
        <fullName evidence="1">DUF3501 domain-containing protein</fullName>
    </submittedName>
</protein>
<proteinExistence type="predicted"/>
<organism evidence="1 2">
    <name type="scientific">Azospirillum thermophilum</name>
    <dbReference type="NCBI Taxonomy" id="2202148"/>
    <lineage>
        <taxon>Bacteria</taxon>
        <taxon>Pseudomonadati</taxon>
        <taxon>Pseudomonadota</taxon>
        <taxon>Alphaproteobacteria</taxon>
        <taxon>Rhodospirillales</taxon>
        <taxon>Azospirillaceae</taxon>
        <taxon>Azospirillum</taxon>
    </lineage>
</organism>
<dbReference type="Proteomes" id="UP000245629">
    <property type="component" value="Chromosome 2"/>
</dbReference>
<dbReference type="RefSeq" id="WP_109325686.1">
    <property type="nucleotide sequence ID" value="NZ_CP029353.1"/>
</dbReference>
<evidence type="ECO:0000313" key="1">
    <source>
        <dbReference type="EMBL" id="AWK86030.1"/>
    </source>
</evidence>
<dbReference type="KEGG" id="azz:DEW08_06985"/>
<gene>
    <name evidence="1" type="ORF">DEW08_06985</name>
</gene>